<dbReference type="Pfam" id="PF21999">
    <property type="entry name" value="IMS_HHH_1"/>
    <property type="match status" value="1"/>
</dbReference>
<dbReference type="InterPro" id="IPR036775">
    <property type="entry name" value="DNA_pol_Y-fam_lit_finger_sf"/>
</dbReference>
<dbReference type="SUPFAM" id="SSF56672">
    <property type="entry name" value="DNA/RNA polymerases"/>
    <property type="match status" value="1"/>
</dbReference>
<dbReference type="Gene3D" id="1.10.150.20">
    <property type="entry name" value="5' to 3' exonuclease, C-terminal subdomain"/>
    <property type="match status" value="1"/>
</dbReference>
<feature type="domain" description="UmuC" evidence="4">
    <location>
        <begin position="27"/>
        <end position="132"/>
    </location>
</feature>
<evidence type="ECO:0000256" key="1">
    <source>
        <dbReference type="ARBA" id="ARBA00010945"/>
    </source>
</evidence>
<dbReference type="Pfam" id="PF11799">
    <property type="entry name" value="IMS_C"/>
    <property type="match status" value="1"/>
</dbReference>
<evidence type="ECO:0000256" key="2">
    <source>
        <dbReference type="ARBA" id="ARBA00022763"/>
    </source>
</evidence>
<evidence type="ECO:0000313" key="5">
    <source>
        <dbReference type="EMBL" id="MBY8889292.1"/>
    </source>
</evidence>
<dbReference type="SUPFAM" id="SSF100879">
    <property type="entry name" value="Lesion bypass DNA polymerase (Y-family), little finger domain"/>
    <property type="match status" value="1"/>
</dbReference>
<dbReference type="RefSeq" id="WP_222982489.1">
    <property type="nucleotide sequence ID" value="NZ_JAINVZ010000040.1"/>
</dbReference>
<reference evidence="5 6" key="1">
    <citation type="submission" date="2021-08" db="EMBL/GenBank/DDBJ databases">
        <title>Streptomyces sp. PTM05 isolated from lichen.</title>
        <authorList>
            <person name="Somphong A."/>
            <person name="Phongsopitanun W."/>
            <person name="Tanasupawat S."/>
        </authorList>
    </citation>
    <scope>NUCLEOTIDE SEQUENCE [LARGE SCALE GENOMIC DNA]</scope>
    <source>
        <strain evidence="5 6">Ptm05</strain>
    </source>
</reference>
<dbReference type="InterPro" id="IPR053848">
    <property type="entry name" value="IMS_HHH_1"/>
</dbReference>
<evidence type="ECO:0000313" key="6">
    <source>
        <dbReference type="Proteomes" id="UP001198565"/>
    </source>
</evidence>
<dbReference type="Proteomes" id="UP001198565">
    <property type="component" value="Unassembled WGS sequence"/>
</dbReference>
<dbReference type="PANTHER" id="PTHR35369:SF2">
    <property type="entry name" value="BLR3025 PROTEIN"/>
    <property type="match status" value="1"/>
</dbReference>
<dbReference type="InterPro" id="IPR043502">
    <property type="entry name" value="DNA/RNA_pol_sf"/>
</dbReference>
<organism evidence="5 6">
    <name type="scientific">Streptantibioticus parmotrematis</name>
    <dbReference type="NCBI Taxonomy" id="2873249"/>
    <lineage>
        <taxon>Bacteria</taxon>
        <taxon>Bacillati</taxon>
        <taxon>Actinomycetota</taxon>
        <taxon>Actinomycetes</taxon>
        <taxon>Kitasatosporales</taxon>
        <taxon>Streptomycetaceae</taxon>
        <taxon>Streptantibioticus</taxon>
    </lineage>
</organism>
<dbReference type="Gene3D" id="3.30.70.270">
    <property type="match status" value="1"/>
</dbReference>
<dbReference type="InterPro" id="IPR001126">
    <property type="entry name" value="UmuC"/>
</dbReference>
<keyword evidence="6" id="KW-1185">Reference proteome</keyword>
<dbReference type="InterPro" id="IPR043128">
    <property type="entry name" value="Rev_trsase/Diguanyl_cyclase"/>
</dbReference>
<dbReference type="PROSITE" id="PS50173">
    <property type="entry name" value="UMUC"/>
    <property type="match status" value="1"/>
</dbReference>
<evidence type="ECO:0000256" key="3">
    <source>
        <dbReference type="ARBA" id="ARBA00025589"/>
    </source>
</evidence>
<sequence>MTTPPARCVLRIRFHLPAGPTGEEIYERLLDLVADITARYQPHPPDTVDLDLTPALRYWAPRTPTEIAQLLRLRATALFGISSTAGLGASPMIATMALAGTPPGKLTAVAPGPAAVEAFLRPRPVAALPGVGPATAKALHRLGIDTVGRLADTPPATLNRILGTRPARQLHTRARGIDERPVQRTALVRSTTATHRFPHDELDPAVRRRALLGLAEELALRLRGHDEVCQSVTLTVHYADTTTTTRSRRLAEPTAHSPALRKTAYELHAAHALQRARVTALTLRADGLAPAAAAHHQLLLDPDDDKHHRLEQAADALRARYGADAIRPAALAEPPAPP</sequence>
<dbReference type="Gene3D" id="3.30.1490.100">
    <property type="entry name" value="DNA polymerase, Y-family, little finger domain"/>
    <property type="match status" value="1"/>
</dbReference>
<dbReference type="EMBL" id="JAINVZ010000040">
    <property type="protein sequence ID" value="MBY8889292.1"/>
    <property type="molecule type" value="Genomic_DNA"/>
</dbReference>
<comment type="function">
    <text evidence="3">Poorly processive, error-prone DNA polymerase involved in untargeted mutagenesis. Copies undamaged DNA at stalled replication forks, which arise in vivo from mismatched or misaligned primer ends. These misaligned primers can be extended by PolIV. Exhibits no 3'-5' exonuclease (proofreading) activity. May be involved in translesional synthesis, in conjunction with the beta clamp from PolIII.</text>
</comment>
<dbReference type="InterPro" id="IPR050356">
    <property type="entry name" value="SulA_CellDiv_inhibitor"/>
</dbReference>
<comment type="similarity">
    <text evidence="1">Belongs to the DNA polymerase type-Y family.</text>
</comment>
<gene>
    <name evidence="5" type="ORF">K7472_31285</name>
</gene>
<dbReference type="PANTHER" id="PTHR35369">
    <property type="entry name" value="BLR3025 PROTEIN-RELATED"/>
    <property type="match status" value="1"/>
</dbReference>
<dbReference type="InterPro" id="IPR017961">
    <property type="entry name" value="DNA_pol_Y-fam_little_finger"/>
</dbReference>
<accession>A0ABS7R5J5</accession>
<comment type="caution">
    <text evidence="5">The sequence shown here is derived from an EMBL/GenBank/DDBJ whole genome shotgun (WGS) entry which is preliminary data.</text>
</comment>
<name>A0ABS7R5J5_9ACTN</name>
<proteinExistence type="inferred from homology"/>
<evidence type="ECO:0000259" key="4">
    <source>
        <dbReference type="PROSITE" id="PS50173"/>
    </source>
</evidence>
<protein>
    <recommendedName>
        <fullName evidence="4">UmuC domain-containing protein</fullName>
    </recommendedName>
</protein>
<keyword evidence="2" id="KW-0227">DNA damage</keyword>